<dbReference type="RefSeq" id="WP_227101753.1">
    <property type="nucleotide sequence ID" value="NZ_JAJEQN010000005.1"/>
</dbReference>
<sequence length="222" mass="23982">MDVFIWILDVVGTIAFSISGAMVGIRKKMDLFGVCVLGVVTATGGGMTRDIVLGINPPRMFTNSTDVLIAAVTAILTFIVIHYANKKKQTHVGFREMYSLVLFVMDTLGLAIFTVIGIEVALATRPDAGNFLLVFVGTITGVGGGLLRDMMSESIPYIFQKHIYATACIVGAVICVIFYRKLNISLNISMIVGAIAVLVIRALAAQLRWNLPTVHLDEEGKS</sequence>
<dbReference type="InterPro" id="IPR005115">
    <property type="entry name" value="Gly_transporter"/>
</dbReference>
<protein>
    <submittedName>
        <fullName evidence="9">Trimeric intracellular cation channel family protein</fullName>
    </submittedName>
</protein>
<keyword evidence="6 7" id="KW-0472">Membrane</keyword>
<feature type="transmembrane region" description="Helical" evidence="7">
    <location>
        <begin position="159"/>
        <end position="179"/>
    </location>
</feature>
<dbReference type="PANTHER" id="PTHR30506:SF3">
    <property type="entry name" value="UPF0126 INNER MEMBRANE PROTEIN YADS-RELATED"/>
    <property type="match status" value="1"/>
</dbReference>
<accession>A0AAE3E2L0</accession>
<keyword evidence="3" id="KW-1003">Cell membrane</keyword>
<evidence type="ECO:0000256" key="5">
    <source>
        <dbReference type="ARBA" id="ARBA00022989"/>
    </source>
</evidence>
<feature type="transmembrane region" description="Helical" evidence="7">
    <location>
        <begin position="6"/>
        <end position="24"/>
    </location>
</feature>
<feature type="transmembrane region" description="Helical" evidence="7">
    <location>
        <begin position="31"/>
        <end position="47"/>
    </location>
</feature>
<comment type="subcellular location">
    <subcellularLocation>
        <location evidence="1">Cell membrane</location>
        <topology evidence="1">Multi-pass membrane protein</topology>
    </subcellularLocation>
</comment>
<evidence type="ECO:0000256" key="6">
    <source>
        <dbReference type="ARBA" id="ARBA00023136"/>
    </source>
</evidence>
<evidence type="ECO:0000256" key="4">
    <source>
        <dbReference type="ARBA" id="ARBA00022692"/>
    </source>
</evidence>
<evidence type="ECO:0000259" key="8">
    <source>
        <dbReference type="Pfam" id="PF03458"/>
    </source>
</evidence>
<dbReference type="GO" id="GO:0005886">
    <property type="term" value="C:plasma membrane"/>
    <property type="evidence" value="ECO:0007669"/>
    <property type="project" value="UniProtKB-SubCell"/>
</dbReference>
<keyword evidence="4 7" id="KW-0812">Transmembrane</keyword>
<dbReference type="Proteomes" id="UP001198200">
    <property type="component" value="Unassembled WGS sequence"/>
</dbReference>
<reference evidence="9 10" key="1">
    <citation type="submission" date="2021-10" db="EMBL/GenBank/DDBJ databases">
        <title>Anaerobic single-cell dispensing facilitates the cultivation of human gut bacteria.</title>
        <authorList>
            <person name="Afrizal A."/>
        </authorList>
    </citation>
    <scope>NUCLEOTIDE SEQUENCE [LARGE SCALE GENOMIC DNA]</scope>
    <source>
        <strain evidence="9 10">CLA-AA-H224</strain>
    </source>
</reference>
<dbReference type="Pfam" id="PF03458">
    <property type="entry name" value="Gly_transporter"/>
    <property type="match status" value="2"/>
</dbReference>
<organism evidence="9 10">
    <name type="scientific">Anthropogastromicrobium aceti</name>
    <dbReference type="NCBI Taxonomy" id="2981768"/>
    <lineage>
        <taxon>Bacteria</taxon>
        <taxon>Bacillati</taxon>
        <taxon>Bacillota</taxon>
        <taxon>Clostridia</taxon>
        <taxon>Lachnospirales</taxon>
        <taxon>Lachnospiraceae</taxon>
        <taxon>Anthropogastromicrobium</taxon>
    </lineage>
</organism>
<comment type="similarity">
    <text evidence="2">Belongs to the UPF0126 family.</text>
</comment>
<gene>
    <name evidence="9" type="ORF">LKD48_02720</name>
</gene>
<proteinExistence type="inferred from homology"/>
<keyword evidence="10" id="KW-1185">Reference proteome</keyword>
<evidence type="ECO:0000256" key="7">
    <source>
        <dbReference type="SAM" id="Phobius"/>
    </source>
</evidence>
<feature type="domain" description="Glycine transporter" evidence="8">
    <location>
        <begin position="7"/>
        <end position="80"/>
    </location>
</feature>
<evidence type="ECO:0000256" key="3">
    <source>
        <dbReference type="ARBA" id="ARBA00022475"/>
    </source>
</evidence>
<evidence type="ECO:0000256" key="1">
    <source>
        <dbReference type="ARBA" id="ARBA00004651"/>
    </source>
</evidence>
<comment type="caution">
    <text evidence="9">The sequence shown here is derived from an EMBL/GenBank/DDBJ whole genome shotgun (WGS) entry which is preliminary data.</text>
</comment>
<dbReference type="PANTHER" id="PTHR30506">
    <property type="entry name" value="INNER MEMBRANE PROTEIN"/>
    <property type="match status" value="1"/>
</dbReference>
<dbReference type="EMBL" id="JAJEQN010000005">
    <property type="protein sequence ID" value="MCC2220564.1"/>
    <property type="molecule type" value="Genomic_DNA"/>
</dbReference>
<evidence type="ECO:0000313" key="9">
    <source>
        <dbReference type="EMBL" id="MCC2220564.1"/>
    </source>
</evidence>
<evidence type="ECO:0000313" key="10">
    <source>
        <dbReference type="Proteomes" id="UP001198200"/>
    </source>
</evidence>
<feature type="transmembrane region" description="Helical" evidence="7">
    <location>
        <begin position="97"/>
        <end position="122"/>
    </location>
</feature>
<evidence type="ECO:0000256" key="2">
    <source>
        <dbReference type="ARBA" id="ARBA00008193"/>
    </source>
</evidence>
<dbReference type="AlphaFoldDB" id="A0AAE3E2L0"/>
<feature type="domain" description="Glycine transporter" evidence="8">
    <location>
        <begin position="104"/>
        <end position="179"/>
    </location>
</feature>
<feature type="transmembrane region" description="Helical" evidence="7">
    <location>
        <begin position="67"/>
        <end position="85"/>
    </location>
</feature>
<keyword evidence="5 7" id="KW-1133">Transmembrane helix</keyword>
<feature type="transmembrane region" description="Helical" evidence="7">
    <location>
        <begin position="185"/>
        <end position="204"/>
    </location>
</feature>
<name>A0AAE3E2L0_9FIRM</name>